<sequence>MMSLWGLTLLGLAVAQSETGAPMQKDSQLMKQVAQIRSFLNDQVLPALEVLDQRTQEDRAAIQQFAELKEMQLQKLQQQVAELARSEAVLPREDAALAGEVNAALAKLGKLHDSLQEQRQEQNLLSDRLAELQRNRSGVQRLSQLEAHVKEMDLLAVKYGKEVDGRLNATEGIAKRRVMATKELMDMLAHTNERLDALARANKADHLKQQRLELAVNQMNQTESQSEASSAIQKDQQQLALRLSETNEAVQETATEMHFWVLLQEMVFLGMAIAACLWRSSPTKSPLEEPLLNTECSFSVVTAHTSAAFFLPDTLLSGVSPISAKELCPQMRVRGVRGGWLQVQSASTLQLSNCEVLHLTLALDLGLRVAAQHRMVRVSGSRWETVLASQLQQGDVVLVQDAEVELLEIRREILETAEVQELRFDRSEAVCTLADDPAEFQVV</sequence>
<organism evidence="2 3">
    <name type="scientific">Effrenium voratum</name>
    <dbReference type="NCBI Taxonomy" id="2562239"/>
    <lineage>
        <taxon>Eukaryota</taxon>
        <taxon>Sar</taxon>
        <taxon>Alveolata</taxon>
        <taxon>Dinophyceae</taxon>
        <taxon>Suessiales</taxon>
        <taxon>Symbiodiniaceae</taxon>
        <taxon>Effrenium</taxon>
    </lineage>
</organism>
<protein>
    <submittedName>
        <fullName evidence="2">Uncharacterized protein</fullName>
    </submittedName>
</protein>
<keyword evidence="3" id="KW-1185">Reference proteome</keyword>
<reference evidence="2" key="1">
    <citation type="submission" date="2023-08" db="EMBL/GenBank/DDBJ databases">
        <authorList>
            <person name="Chen Y."/>
            <person name="Shah S."/>
            <person name="Dougan E. K."/>
            <person name="Thang M."/>
            <person name="Chan C."/>
        </authorList>
    </citation>
    <scope>NUCLEOTIDE SEQUENCE</scope>
</reference>
<evidence type="ECO:0000256" key="1">
    <source>
        <dbReference type="SAM" id="SignalP"/>
    </source>
</evidence>
<comment type="caution">
    <text evidence="2">The sequence shown here is derived from an EMBL/GenBank/DDBJ whole genome shotgun (WGS) entry which is preliminary data.</text>
</comment>
<feature type="signal peptide" evidence="1">
    <location>
        <begin position="1"/>
        <end position="15"/>
    </location>
</feature>
<feature type="chain" id="PRO_5041395181" evidence="1">
    <location>
        <begin position="16"/>
        <end position="443"/>
    </location>
</feature>
<dbReference type="Proteomes" id="UP001178507">
    <property type="component" value="Unassembled WGS sequence"/>
</dbReference>
<keyword evidence="1" id="KW-0732">Signal</keyword>
<name>A0AA36IN13_9DINO</name>
<dbReference type="AlphaFoldDB" id="A0AA36IN13"/>
<accession>A0AA36IN13</accession>
<evidence type="ECO:0000313" key="3">
    <source>
        <dbReference type="Proteomes" id="UP001178507"/>
    </source>
</evidence>
<gene>
    <name evidence="2" type="ORF">EVOR1521_LOCUS15953</name>
</gene>
<proteinExistence type="predicted"/>
<evidence type="ECO:0000313" key="2">
    <source>
        <dbReference type="EMBL" id="CAJ1390565.1"/>
    </source>
</evidence>
<dbReference type="EMBL" id="CAUJNA010002101">
    <property type="protein sequence ID" value="CAJ1390565.1"/>
    <property type="molecule type" value="Genomic_DNA"/>
</dbReference>